<proteinExistence type="predicted"/>
<comment type="caution">
    <text evidence="2">The sequence shown here is derived from an EMBL/GenBank/DDBJ whole genome shotgun (WGS) entry which is preliminary data.</text>
</comment>
<feature type="non-terminal residue" evidence="2">
    <location>
        <position position="223"/>
    </location>
</feature>
<evidence type="ECO:0000313" key="3">
    <source>
        <dbReference type="Proteomes" id="UP000663881"/>
    </source>
</evidence>
<dbReference type="EMBL" id="CAJOAY010003462">
    <property type="protein sequence ID" value="CAF4023533.1"/>
    <property type="molecule type" value="Genomic_DNA"/>
</dbReference>
<gene>
    <name evidence="2" type="ORF">OKA104_LOCUS31117</name>
</gene>
<accession>A0A819QB28</accession>
<sequence length="223" mass="26737">REQTERERREIQNSSDQFQYELERLKNELIYNKETIFEKEKIIQDIQYKNLEITMEKQSVEERVSSESKRLSELVFKNQLLEEELDRVRRSQYSENISIRRIETNNLDSSLNDSSKYIEELKSRIDEFEHSFIEEKTSKESLQVQIKILEEENADLRDIMNQMRKRSQDGRKEERDRNIEIQQLIARTELNARQYMTNFNLTTLLPSSSFVKLVPLTSSTTIA</sequence>
<feature type="coiled-coil region" evidence="1">
    <location>
        <begin position="1"/>
        <end position="28"/>
    </location>
</feature>
<name>A0A819QB28_9BILA</name>
<organism evidence="2 3">
    <name type="scientific">Adineta steineri</name>
    <dbReference type="NCBI Taxonomy" id="433720"/>
    <lineage>
        <taxon>Eukaryota</taxon>
        <taxon>Metazoa</taxon>
        <taxon>Spiralia</taxon>
        <taxon>Gnathifera</taxon>
        <taxon>Rotifera</taxon>
        <taxon>Eurotatoria</taxon>
        <taxon>Bdelloidea</taxon>
        <taxon>Adinetida</taxon>
        <taxon>Adinetidae</taxon>
        <taxon>Adineta</taxon>
    </lineage>
</organism>
<keyword evidence="1" id="KW-0175">Coiled coil</keyword>
<feature type="coiled-coil region" evidence="1">
    <location>
        <begin position="139"/>
        <end position="166"/>
    </location>
</feature>
<dbReference type="AlphaFoldDB" id="A0A819QB28"/>
<dbReference type="Proteomes" id="UP000663881">
    <property type="component" value="Unassembled WGS sequence"/>
</dbReference>
<evidence type="ECO:0000256" key="1">
    <source>
        <dbReference type="SAM" id="Coils"/>
    </source>
</evidence>
<evidence type="ECO:0000313" key="2">
    <source>
        <dbReference type="EMBL" id="CAF4023533.1"/>
    </source>
</evidence>
<protein>
    <submittedName>
        <fullName evidence="2">Uncharacterized protein</fullName>
    </submittedName>
</protein>
<reference evidence="2" key="1">
    <citation type="submission" date="2021-02" db="EMBL/GenBank/DDBJ databases">
        <authorList>
            <person name="Nowell W R."/>
        </authorList>
    </citation>
    <scope>NUCLEOTIDE SEQUENCE</scope>
</reference>